<protein>
    <submittedName>
        <fullName evidence="1">Uncharacterized protein</fullName>
    </submittedName>
</protein>
<sequence>MLQRALELGIVNKCFDDFERQLVEDVVGGRIPEDLTGREVFEL</sequence>
<evidence type="ECO:0000313" key="1">
    <source>
        <dbReference type="EMBL" id="MPN54208.1"/>
    </source>
</evidence>
<organism evidence="1">
    <name type="scientific">bioreactor metagenome</name>
    <dbReference type="NCBI Taxonomy" id="1076179"/>
    <lineage>
        <taxon>unclassified sequences</taxon>
        <taxon>metagenomes</taxon>
        <taxon>ecological metagenomes</taxon>
    </lineage>
</organism>
<dbReference type="EMBL" id="VSSQ01122225">
    <property type="protein sequence ID" value="MPN54208.1"/>
    <property type="molecule type" value="Genomic_DNA"/>
</dbReference>
<accession>A0A645IS48</accession>
<proteinExistence type="predicted"/>
<comment type="caution">
    <text evidence="1">The sequence shown here is derived from an EMBL/GenBank/DDBJ whole genome shotgun (WGS) entry which is preliminary data.</text>
</comment>
<gene>
    <name evidence="1" type="ORF">SDC9_201878</name>
</gene>
<name>A0A645IS48_9ZZZZ</name>
<dbReference type="AlphaFoldDB" id="A0A645IS48"/>
<reference evidence="1" key="1">
    <citation type="submission" date="2019-08" db="EMBL/GenBank/DDBJ databases">
        <authorList>
            <person name="Kucharzyk K."/>
            <person name="Murdoch R.W."/>
            <person name="Higgins S."/>
            <person name="Loffler F."/>
        </authorList>
    </citation>
    <scope>NUCLEOTIDE SEQUENCE</scope>
</reference>